<reference evidence="1 2" key="1">
    <citation type="submission" date="2007-06" db="EMBL/GenBank/DDBJ databases">
        <authorList>
            <person name="Shimkets L."/>
            <person name="Ferriera S."/>
            <person name="Johnson J."/>
            <person name="Kravitz S."/>
            <person name="Beeson K."/>
            <person name="Sutton G."/>
            <person name="Rogers Y.-H."/>
            <person name="Friedman R."/>
            <person name="Frazier M."/>
            <person name="Venter J.C."/>
        </authorList>
    </citation>
    <scope>NUCLEOTIDE SEQUENCE [LARGE SCALE GENOMIC DNA]</scope>
    <source>
        <strain evidence="1 2">SIR-1</strain>
    </source>
</reference>
<proteinExistence type="predicted"/>
<protein>
    <recommendedName>
        <fullName evidence="3">Cupin domain-containing protein</fullName>
    </recommendedName>
</protein>
<gene>
    <name evidence="1" type="ORF">PPSIR1_19589</name>
</gene>
<comment type="caution">
    <text evidence="1">The sequence shown here is derived from an EMBL/GenBank/DDBJ whole genome shotgun (WGS) entry which is preliminary data.</text>
</comment>
<dbReference type="AlphaFoldDB" id="A6GAL7"/>
<dbReference type="EMBL" id="ABCS01000052">
    <property type="protein sequence ID" value="EDM77079.1"/>
    <property type="molecule type" value="Genomic_DNA"/>
</dbReference>
<organism evidence="1 2">
    <name type="scientific">Plesiocystis pacifica SIR-1</name>
    <dbReference type="NCBI Taxonomy" id="391625"/>
    <lineage>
        <taxon>Bacteria</taxon>
        <taxon>Pseudomonadati</taxon>
        <taxon>Myxococcota</taxon>
        <taxon>Polyangia</taxon>
        <taxon>Nannocystales</taxon>
        <taxon>Nannocystaceae</taxon>
        <taxon>Plesiocystis</taxon>
    </lineage>
</organism>
<evidence type="ECO:0000313" key="1">
    <source>
        <dbReference type="EMBL" id="EDM77079.1"/>
    </source>
</evidence>
<name>A6GAL7_9BACT</name>
<evidence type="ECO:0000313" key="2">
    <source>
        <dbReference type="Proteomes" id="UP000005801"/>
    </source>
</evidence>
<accession>A6GAL7</accession>
<dbReference type="RefSeq" id="WP_006973759.1">
    <property type="nucleotide sequence ID" value="NZ_ABCS01000052.1"/>
</dbReference>
<keyword evidence="2" id="KW-1185">Reference proteome</keyword>
<sequence>MADGMIPVLIALEAQLPALLEDLDAWQTLDITYHPPHVERLWMQRPEGRVFLHRIEACEPGEALFHPHDWPSAMKILAGRYEHGVGAAIDGEVQTLSVARLSAGTYYEMTNPRTYHWVRPLEEVHTLMLAGPLYAERPRFPKPDARQGPLTPERKRALAERFGALLSS</sequence>
<dbReference type="Proteomes" id="UP000005801">
    <property type="component" value="Unassembled WGS sequence"/>
</dbReference>
<dbReference type="OrthoDB" id="950196at2"/>
<dbReference type="eggNOG" id="ENOG50335SK">
    <property type="taxonomic scope" value="Bacteria"/>
</dbReference>
<evidence type="ECO:0008006" key="3">
    <source>
        <dbReference type="Google" id="ProtNLM"/>
    </source>
</evidence>